<comment type="caution">
    <text evidence="1">The sequence shown here is derived from an EMBL/GenBank/DDBJ whole genome shotgun (WGS) entry which is preliminary data.</text>
</comment>
<gene>
    <name evidence="1" type="ORF">HNQ81_001191</name>
</gene>
<proteinExistence type="predicted"/>
<organism evidence="1 2">
    <name type="scientific">Desulfoprunum benzoelyticum</name>
    <dbReference type="NCBI Taxonomy" id="1506996"/>
    <lineage>
        <taxon>Bacteria</taxon>
        <taxon>Pseudomonadati</taxon>
        <taxon>Thermodesulfobacteriota</taxon>
        <taxon>Desulfobulbia</taxon>
        <taxon>Desulfobulbales</taxon>
        <taxon>Desulfobulbaceae</taxon>
        <taxon>Desulfoprunum</taxon>
    </lineage>
</organism>
<evidence type="ECO:0000313" key="1">
    <source>
        <dbReference type="EMBL" id="MBB5347475.1"/>
    </source>
</evidence>
<reference evidence="1 2" key="1">
    <citation type="submission" date="2020-08" db="EMBL/GenBank/DDBJ databases">
        <title>Genomic Encyclopedia of Type Strains, Phase IV (KMG-IV): sequencing the most valuable type-strain genomes for metagenomic binning, comparative biology and taxonomic classification.</title>
        <authorList>
            <person name="Goeker M."/>
        </authorList>
    </citation>
    <scope>NUCLEOTIDE SEQUENCE [LARGE SCALE GENOMIC DNA]</scope>
    <source>
        <strain evidence="1 2">DSM 28570</strain>
    </source>
</reference>
<dbReference type="Proteomes" id="UP000539642">
    <property type="component" value="Unassembled WGS sequence"/>
</dbReference>
<dbReference type="EMBL" id="JACHEO010000004">
    <property type="protein sequence ID" value="MBB5347475.1"/>
    <property type="molecule type" value="Genomic_DNA"/>
</dbReference>
<dbReference type="AlphaFoldDB" id="A0A840UPC3"/>
<accession>A0A840UPC3</accession>
<sequence>MKKAAYQTIIAEFDQWGQQYDRVCSMGCSACCTENVTITALEGERILAYVISRGLEQWLADRLRLPAHVERPRMTTNEFAHACINQREADAGTNESLTTCPLLEDDVCRIYPVRPFACRCFISTVRCSATQPAEVDADYLTAGTAMLQLIEHLGQKEYWGNIVDVLLALLDISAYRPVAEALADPSRIMQGRLRTMTARPLPGFLFTEAEERELRPLLQAIFTTRIGDLTVEDILNGRTEATASSS</sequence>
<evidence type="ECO:0000313" key="2">
    <source>
        <dbReference type="Proteomes" id="UP000539642"/>
    </source>
</evidence>
<keyword evidence="2" id="KW-1185">Reference proteome</keyword>
<protein>
    <submittedName>
        <fullName evidence="1">Fe-S-cluster containining protein</fullName>
    </submittedName>
</protein>
<name>A0A840UPC3_9BACT</name>
<dbReference type="RefSeq" id="WP_183349268.1">
    <property type="nucleotide sequence ID" value="NZ_JACHEO010000004.1"/>
</dbReference>